<proteinExistence type="predicted"/>
<feature type="transmembrane region" description="Helical" evidence="3">
    <location>
        <begin position="630"/>
        <end position="649"/>
    </location>
</feature>
<evidence type="ECO:0000313" key="4">
    <source>
        <dbReference type="EMBL" id="UBF22608.1"/>
    </source>
</evidence>
<feature type="transmembrane region" description="Helical" evidence="3">
    <location>
        <begin position="661"/>
        <end position="683"/>
    </location>
</feature>
<feature type="region of interest" description="Disordered" evidence="2">
    <location>
        <begin position="723"/>
        <end position="749"/>
    </location>
</feature>
<keyword evidence="5" id="KW-1185">Reference proteome</keyword>
<evidence type="ECO:0000256" key="3">
    <source>
        <dbReference type="SAM" id="Phobius"/>
    </source>
</evidence>
<reference evidence="4" key="1">
    <citation type="submission" date="2021-05" db="EMBL/GenBank/DDBJ databases">
        <title>Diversity, taxonomy and evolution of archaeal viruses of the class Caudoviricetes.</title>
        <authorList>
            <person name="Liu Y."/>
            <person name="Demina T.A."/>
            <person name="Roux S."/>
            <person name="Aiewsakun P."/>
            <person name="Kazlauskas D."/>
            <person name="Simmonds P."/>
            <person name="Prangishvili D."/>
            <person name="Oksanen H.M."/>
            <person name="Krupovic M."/>
        </authorList>
    </citation>
    <scope>NUCLEOTIDE SEQUENCE</scope>
    <source>
        <strain evidence="4">HRTV-25/14</strain>
    </source>
</reference>
<feature type="transmembrane region" description="Helical" evidence="3">
    <location>
        <begin position="602"/>
        <end position="624"/>
    </location>
</feature>
<protein>
    <submittedName>
        <fullName evidence="4">Tail tape measure protein</fullName>
    </submittedName>
</protein>
<feature type="coiled-coil region" evidence="1">
    <location>
        <begin position="14"/>
        <end position="67"/>
    </location>
</feature>
<dbReference type="Proteomes" id="UP000827232">
    <property type="component" value="Segment"/>
</dbReference>
<accession>A0AAE9BYV2</accession>
<sequence length="787" mass="85277">MANSDPVRVAVEIIDQFTDDLSELETRLEKIDGKTLDVDLDIDTGRLEEVEARLDALEEDINTTLKIKTRGYSKAKAQKEDLDGDMYSTLHLLTDKDQIRGLGNLSGGEGFNPPEAEAFARQWSARDSLGQQNLLSLIQKEGGLTGLAGMEGLDLADDVLDHTIENLRGFEGSSSEYADSVRRFSPEEQDFINDWIINPDVARAHNRGIPKGDRDGWIGPSNWAFGMGEKWGPDPRYPGDKKPLDPSTDFLRGVKEMTDSWSDLEGRGLDVDFDASRFPLNTGLGDSDSDRTAPEIDFLRSINRAGDVDIGEAVFNGGRFGDLPFQARGMDPDLFFPNGRGGGNYPWSFAQRAGRRAGRGYARVRHGLSGAGSRISSVMPSGTDLDSSQFFGQRQFKGIGEKLKSVLPTDMRKWYRLIAMLLPMLIALAGAAVGLVAAFGALATAGVAMMGIGLLGWGDSLEESMRNVRREVSELKNELFEVLRPAANAFQPFTAQLFDNAPKMVEALVEPLQELVETGYDTWWLESLQGASEWFADLLWAASDLAPQIQAIGTAFGTAFGTWLIDFLTRMTSEVYENWEMWTKLTRSFLTILNIIYELSKVLAFLVAILEPFITLLGGIADLIGNDVLSAILAAVAAMWALDFVLAAIAGKGIFAMLSGWIAGLMGVSGAAGVLNAMLAGLAGMLDFIIGKLTLVNLLTGGLLALTGAVIGYGAYKAISGSGTASDSVGGKNVPARRGGGTPAGAGGNTVNITFNGDVGRREYQRLRDEFPEYYEDAKETDTKTQK</sequence>
<feature type="compositionally biased region" description="Gly residues" evidence="2">
    <location>
        <begin position="738"/>
        <end position="748"/>
    </location>
</feature>
<evidence type="ECO:0000313" key="5">
    <source>
        <dbReference type="Proteomes" id="UP000827232"/>
    </source>
</evidence>
<keyword evidence="1" id="KW-0175">Coiled coil</keyword>
<feature type="transmembrane region" description="Helical" evidence="3">
    <location>
        <begin position="414"/>
        <end position="433"/>
    </location>
</feature>
<feature type="transmembrane region" description="Helical" evidence="3">
    <location>
        <begin position="695"/>
        <end position="716"/>
    </location>
</feature>
<organism evidence="4 5">
    <name type="scientific">Halorubrum tailed virus 25</name>
    <dbReference type="NCBI Taxonomy" id="2878006"/>
    <lineage>
        <taxon>Viruses</taxon>
        <taxon>Duplodnaviria</taxon>
        <taxon>Heunggongvirae</taxon>
        <taxon>Uroviricota</taxon>
        <taxon>Caudoviricetes</taxon>
        <taxon>Thumleimavirales</taxon>
        <taxon>Hafunaviridae</taxon>
        <taxon>Laminvirus</taxon>
        <taxon>Laminvirus thailandense</taxon>
        <taxon>Laminvirus HRTV25</taxon>
    </lineage>
</organism>
<evidence type="ECO:0000256" key="2">
    <source>
        <dbReference type="SAM" id="MobiDB-lite"/>
    </source>
</evidence>
<evidence type="ECO:0000256" key="1">
    <source>
        <dbReference type="SAM" id="Coils"/>
    </source>
</evidence>
<keyword evidence="3" id="KW-1133">Transmembrane helix</keyword>
<dbReference type="EMBL" id="MZ334521">
    <property type="protein sequence ID" value="UBF22608.1"/>
    <property type="molecule type" value="Genomic_DNA"/>
</dbReference>
<name>A0AAE9BYV2_9CAUD</name>
<keyword evidence="3" id="KW-0472">Membrane</keyword>
<keyword evidence="3" id="KW-0812">Transmembrane</keyword>
<gene>
    <name evidence="4" type="ORF">HRTV-25_gp27</name>
</gene>